<proteinExistence type="predicted"/>
<reference evidence="3" key="1">
    <citation type="submission" date="2020-03" db="EMBL/GenBank/DDBJ databases">
        <title>Transcriptomic Profiling of the Digestive Tract of the Rat Flea, Xenopsylla cheopis, Following Blood Feeding and Infection with Yersinia pestis.</title>
        <authorList>
            <person name="Bland D.M."/>
            <person name="Martens C.A."/>
            <person name="Virtaneva K."/>
            <person name="Kanakabandi K."/>
            <person name="Long D."/>
            <person name="Rosenke R."/>
            <person name="Saturday G.A."/>
            <person name="Hoyt F.H."/>
            <person name="Bruno D.P."/>
            <person name="Ribeiro J.M.C."/>
            <person name="Hinnebusch J."/>
        </authorList>
    </citation>
    <scope>NUCLEOTIDE SEQUENCE</scope>
</reference>
<organism evidence="3">
    <name type="scientific">Xenopsylla cheopis</name>
    <name type="common">Oriental rat flea</name>
    <name type="synonym">Pulex cheopis</name>
    <dbReference type="NCBI Taxonomy" id="163159"/>
    <lineage>
        <taxon>Eukaryota</taxon>
        <taxon>Metazoa</taxon>
        <taxon>Ecdysozoa</taxon>
        <taxon>Arthropoda</taxon>
        <taxon>Hexapoda</taxon>
        <taxon>Insecta</taxon>
        <taxon>Pterygota</taxon>
        <taxon>Neoptera</taxon>
        <taxon>Endopterygota</taxon>
        <taxon>Siphonaptera</taxon>
        <taxon>Pulicidae</taxon>
        <taxon>Xenopsyllinae</taxon>
        <taxon>Xenopsylla</taxon>
    </lineage>
</organism>
<evidence type="ECO:0000313" key="3">
    <source>
        <dbReference type="EMBL" id="NOV51927.1"/>
    </source>
</evidence>
<dbReference type="EMBL" id="GIIL01008201">
    <property type="protein sequence ID" value="NOV51927.1"/>
    <property type="molecule type" value="Transcribed_RNA"/>
</dbReference>
<evidence type="ECO:0000256" key="2">
    <source>
        <dbReference type="SAM" id="MobiDB-lite"/>
    </source>
</evidence>
<feature type="region of interest" description="Disordered" evidence="2">
    <location>
        <begin position="110"/>
        <end position="147"/>
    </location>
</feature>
<feature type="region of interest" description="Disordered" evidence="2">
    <location>
        <begin position="213"/>
        <end position="250"/>
    </location>
</feature>
<dbReference type="PANTHER" id="PTHR12877">
    <property type="entry name" value="RHO GUANINE NUCLEOTIDE EXCHANGE FACTOR"/>
    <property type="match status" value="1"/>
</dbReference>
<evidence type="ECO:0000256" key="1">
    <source>
        <dbReference type="ARBA" id="ARBA00022658"/>
    </source>
</evidence>
<dbReference type="AlphaFoldDB" id="A0A6M2E4D3"/>
<feature type="compositionally biased region" description="Low complexity" evidence="2">
    <location>
        <begin position="220"/>
        <end position="234"/>
    </location>
</feature>
<dbReference type="GO" id="GO:0051496">
    <property type="term" value="P:positive regulation of stress fiber assembly"/>
    <property type="evidence" value="ECO:0007669"/>
    <property type="project" value="TreeGrafter"/>
</dbReference>
<name>A0A6M2E4D3_XENCH</name>
<dbReference type="GO" id="GO:0030036">
    <property type="term" value="P:actin cytoskeleton organization"/>
    <property type="evidence" value="ECO:0007669"/>
    <property type="project" value="TreeGrafter"/>
</dbReference>
<dbReference type="PROSITE" id="PS51257">
    <property type="entry name" value="PROKAR_LIPOPROTEIN"/>
    <property type="match status" value="1"/>
</dbReference>
<feature type="compositionally biased region" description="Low complexity" evidence="2">
    <location>
        <begin position="132"/>
        <end position="147"/>
    </location>
</feature>
<dbReference type="PANTHER" id="PTHR12877:SF7">
    <property type="entry name" value="RHO GUANINE NUCLEOTIDE EXCHANGE FACTOR 10-LIKE PROTEIN"/>
    <property type="match status" value="1"/>
</dbReference>
<keyword evidence="1" id="KW-0344">Guanine-nucleotide releasing factor</keyword>
<dbReference type="InterPro" id="IPR039919">
    <property type="entry name" value="ARHGEF10/ARHGEF17"/>
</dbReference>
<protein>
    <submittedName>
        <fullName evidence="3">Putative product</fullName>
    </submittedName>
</protein>
<sequence length="348" mass="37803">MACKGLLWVGTSTGACLTVPLPRLEGVPIIGRFDVSYHAHSGPVTFLLPLYSPKSHSDLGTLRRKEADITDDNANNTLSQRAETKNVNDTATSVSVKLRQQLVNSPVVLRRRRSKDGTNDISSRGSKTLPRSLGSFSAASTTSSQGSGDTCDVYGLYGELMYIKDYEETGTSFESPLRRSDPDLAAIPAKVSTLDRRLRWKCGRPRSLDLSNWSPDDSRCSSGLCTTSSGSEESVAASRRGVSRNNSAASERLTPDITLNSPVPTISQSTPAPATTNIIKNSSKRGPVANLQESKRTIITLCGGRGYLNWRPQTCPSNLDKQKQLGHQLTKVSPNTNDAHIILWEKKL</sequence>
<dbReference type="Pfam" id="PF19056">
    <property type="entry name" value="WD40_2"/>
    <property type="match status" value="1"/>
</dbReference>
<dbReference type="GO" id="GO:0005085">
    <property type="term" value="F:guanyl-nucleotide exchange factor activity"/>
    <property type="evidence" value="ECO:0007669"/>
    <property type="project" value="UniProtKB-KW"/>
</dbReference>
<accession>A0A6M2E4D3</accession>